<dbReference type="InterPro" id="IPR057315">
    <property type="entry name" value="Exo_endo_phos_PGAP2IP_C"/>
</dbReference>
<dbReference type="GO" id="GO:0006506">
    <property type="term" value="P:GPI anchor biosynthetic process"/>
    <property type="evidence" value="ECO:0007669"/>
    <property type="project" value="TreeGrafter"/>
</dbReference>
<dbReference type="RefSeq" id="WP_218094235.1">
    <property type="nucleotide sequence ID" value="NZ_CAJVAS010000025.1"/>
</dbReference>
<dbReference type="EMBL" id="CAJVAS010000025">
    <property type="protein sequence ID" value="CAG7643679.1"/>
    <property type="molecule type" value="Genomic_DNA"/>
</dbReference>
<name>A0A916NRK6_9BACL</name>
<evidence type="ECO:0000313" key="4">
    <source>
        <dbReference type="Proteomes" id="UP000693672"/>
    </source>
</evidence>
<proteinExistence type="predicted"/>
<dbReference type="PANTHER" id="PTHR14859:SF15">
    <property type="entry name" value="ENDONUCLEASE_EXONUCLEASE_PHOSPHATASE DOMAIN-CONTAINING PROTEIN"/>
    <property type="match status" value="1"/>
</dbReference>
<gene>
    <name evidence="3" type="ORF">PAESOLCIP111_04525</name>
</gene>
<organism evidence="3 4">
    <name type="scientific">Paenibacillus solanacearum</name>
    <dbReference type="NCBI Taxonomy" id="2048548"/>
    <lineage>
        <taxon>Bacteria</taxon>
        <taxon>Bacillati</taxon>
        <taxon>Bacillota</taxon>
        <taxon>Bacilli</taxon>
        <taxon>Bacillales</taxon>
        <taxon>Paenibacillaceae</taxon>
        <taxon>Paenibacillus</taxon>
    </lineage>
</organism>
<protein>
    <recommendedName>
        <fullName evidence="5">Endonuclease/exonuclease/phosphatase domain-containing protein</fullName>
    </recommendedName>
</protein>
<accession>A0A916NRK6</accession>
<evidence type="ECO:0000259" key="1">
    <source>
        <dbReference type="Pfam" id="PF03372"/>
    </source>
</evidence>
<dbReference type="PANTHER" id="PTHR14859">
    <property type="entry name" value="CALCOFLUOR WHITE HYPERSENSITIVE PROTEIN PRECURSOR"/>
    <property type="match status" value="1"/>
</dbReference>
<keyword evidence="4" id="KW-1185">Reference proteome</keyword>
<dbReference type="Proteomes" id="UP000693672">
    <property type="component" value="Unassembled WGS sequence"/>
</dbReference>
<reference evidence="3" key="1">
    <citation type="submission" date="2021-06" db="EMBL/GenBank/DDBJ databases">
        <authorList>
            <person name="Criscuolo A."/>
        </authorList>
    </citation>
    <scope>NUCLEOTIDE SEQUENCE</scope>
    <source>
        <strain evidence="3">CIP111600</strain>
    </source>
</reference>
<feature type="domain" description="Endonuclease/exonuclease/phosphatase" evidence="1">
    <location>
        <begin position="473"/>
        <end position="697"/>
    </location>
</feature>
<evidence type="ECO:0000259" key="2">
    <source>
        <dbReference type="Pfam" id="PF23226"/>
    </source>
</evidence>
<dbReference type="InterPro" id="IPR005135">
    <property type="entry name" value="Endo/exonuclease/phosphatase"/>
</dbReference>
<dbReference type="InterPro" id="IPR051916">
    <property type="entry name" value="GPI-anchor_lipid_remodeler"/>
</dbReference>
<dbReference type="AlphaFoldDB" id="A0A916NRK6"/>
<comment type="caution">
    <text evidence="3">The sequence shown here is derived from an EMBL/GenBank/DDBJ whole genome shotgun (WGS) entry which is preliminary data.</text>
</comment>
<dbReference type="GO" id="GO:0003824">
    <property type="term" value="F:catalytic activity"/>
    <property type="evidence" value="ECO:0007669"/>
    <property type="project" value="InterPro"/>
</dbReference>
<dbReference type="Pfam" id="PF23226">
    <property type="entry name" value="Exo_endo_phos_PGAP2IP"/>
    <property type="match status" value="1"/>
</dbReference>
<dbReference type="GO" id="GO:0016020">
    <property type="term" value="C:membrane"/>
    <property type="evidence" value="ECO:0007669"/>
    <property type="project" value="GOC"/>
</dbReference>
<sequence>MEGKRLIQFRSLWFIAMVVLLATTPVYRAFASPDSGLAGDGKGTVQPALKLKAMSYQINSGKGTDNVVDLDRIADVIRASGADVIGLQAVDKHYSSRSSYEDQAKRIADALGMHYAYGPTVDLAPEQGKTERRQFGTAILSKYPIESAVLHPLSNSGTEKRALFEARIDVNGTAVRFYTTHMDTSAAVRVKQADEILSILGGQTGPKIAAVYANALDTSAEVKRLLTSLSDAFFDQTGVYTNPAYLPAKRISYIMPSYDWELGEARAIPSLASIHLPIVSELTLNPDAHANPSLKALAFTDKAISEMVGNEMNVKLNAYYTNGTVKEVTSSASYASRQPEVADMPSPGLVRAQAAGKTEITATYGQLTAELPVAVYMTRNAELASLQIDGEPLASFAPDRLFYRTIVPREAKQVPVVTAQPADPNASVEVLAPSSLPGIAYVVVTADDGKTTAEYRVQFTAGRTELDVPVRIMSFNIHHGADSGDTYDLEKTADAIRQSGAEVIGLQEVDRYYSTRSNLEDTVARLADMLGMHYAYGPNLDRAPQQPGLPNSQYGTAVLSKYPIVEQRNYALTSYGQEQRGLLETRIDMDGVPVYFYSTHLGLDAVQQQTQTDEILAIAGEKDGPVIIVGDFNARPYSPDMRRIAAAYQEPFVSKPDAYTIASNRPYAKIDYIWANDKLLLGDAERAEVVQTEVSDHFPIVSDLYVKRELNDLLLGAGE</sequence>
<feature type="domain" description="PGAP2IP C-terminal nuclease-like" evidence="2">
    <location>
        <begin position="53"/>
        <end position="212"/>
    </location>
</feature>
<dbReference type="Pfam" id="PF03372">
    <property type="entry name" value="Exo_endo_phos"/>
    <property type="match status" value="1"/>
</dbReference>
<evidence type="ECO:0008006" key="5">
    <source>
        <dbReference type="Google" id="ProtNLM"/>
    </source>
</evidence>
<evidence type="ECO:0000313" key="3">
    <source>
        <dbReference type="EMBL" id="CAG7643679.1"/>
    </source>
</evidence>